<accession>A0ACC2UF63</accession>
<name>A0ACC2UF63_9FUNG</name>
<sequence>MSPILRLGFPVVTLCRASDHNKLNPIVIEEINLRNPLSNYLPGQIASPVYHAEDNSSKLFHLLKDFPTQAQGLLVAGENVVKSFTCDEIDLFAPKPALGCPLPELPMLS</sequence>
<gene>
    <name evidence="1" type="ORF">DSO57_1014090</name>
</gene>
<evidence type="ECO:0000313" key="2">
    <source>
        <dbReference type="Proteomes" id="UP001165960"/>
    </source>
</evidence>
<reference evidence="1" key="1">
    <citation type="submission" date="2022-04" db="EMBL/GenBank/DDBJ databases">
        <title>Genome of the entomopathogenic fungus Entomophthora muscae.</title>
        <authorList>
            <person name="Elya C."/>
            <person name="Lovett B.R."/>
            <person name="Lee E."/>
            <person name="Macias A.M."/>
            <person name="Hajek A.E."/>
            <person name="De Bivort B.L."/>
            <person name="Kasson M.T."/>
            <person name="De Fine Licht H.H."/>
            <person name="Stajich J.E."/>
        </authorList>
    </citation>
    <scope>NUCLEOTIDE SEQUENCE</scope>
    <source>
        <strain evidence="1">Berkeley</strain>
    </source>
</reference>
<proteinExistence type="predicted"/>
<dbReference type="Proteomes" id="UP001165960">
    <property type="component" value="Unassembled WGS sequence"/>
</dbReference>
<protein>
    <submittedName>
        <fullName evidence="1">Uncharacterized protein</fullName>
    </submittedName>
</protein>
<organism evidence="1 2">
    <name type="scientific">Entomophthora muscae</name>
    <dbReference type="NCBI Taxonomy" id="34485"/>
    <lineage>
        <taxon>Eukaryota</taxon>
        <taxon>Fungi</taxon>
        <taxon>Fungi incertae sedis</taxon>
        <taxon>Zoopagomycota</taxon>
        <taxon>Entomophthoromycotina</taxon>
        <taxon>Entomophthoromycetes</taxon>
        <taxon>Entomophthorales</taxon>
        <taxon>Entomophthoraceae</taxon>
        <taxon>Entomophthora</taxon>
    </lineage>
</organism>
<keyword evidence="2" id="KW-1185">Reference proteome</keyword>
<comment type="caution">
    <text evidence="1">The sequence shown here is derived from an EMBL/GenBank/DDBJ whole genome shotgun (WGS) entry which is preliminary data.</text>
</comment>
<dbReference type="EMBL" id="QTSX02000763">
    <property type="protein sequence ID" value="KAJ9085439.1"/>
    <property type="molecule type" value="Genomic_DNA"/>
</dbReference>
<evidence type="ECO:0000313" key="1">
    <source>
        <dbReference type="EMBL" id="KAJ9085439.1"/>
    </source>
</evidence>